<reference evidence="1" key="1">
    <citation type="submission" date="2023-06" db="EMBL/GenBank/DDBJ databases">
        <authorList>
            <person name="Kurt Z."/>
        </authorList>
    </citation>
    <scope>NUCLEOTIDE SEQUENCE</scope>
</reference>
<organism evidence="1">
    <name type="scientific">Hexamita inflata</name>
    <dbReference type="NCBI Taxonomy" id="28002"/>
    <lineage>
        <taxon>Eukaryota</taxon>
        <taxon>Metamonada</taxon>
        <taxon>Diplomonadida</taxon>
        <taxon>Hexamitidae</taxon>
        <taxon>Hexamitinae</taxon>
        <taxon>Hexamita</taxon>
    </lineage>
</organism>
<dbReference type="EMBL" id="CATOUU010001185">
    <property type="protein sequence ID" value="CAI9978440.1"/>
    <property type="molecule type" value="Genomic_DNA"/>
</dbReference>
<dbReference type="EMBL" id="CAXDID020000045">
    <property type="protein sequence ID" value="CAL6002276.1"/>
    <property type="molecule type" value="Genomic_DNA"/>
</dbReference>
<sequence>MAMNAVHSKIQSKYRGAHFQTTESIIFKSRLELVWSRMIKASIIIKFGEFLVSLASFGDKLKVAHFWSGLRPERGFERNIQKVDEKINEIQGYTITNTSPFFLRNLQKCQQTTSNHFSVMSNLQIYKLFYKPVMTHALFWNVIQN</sequence>
<keyword evidence="3" id="KW-1185">Reference proteome</keyword>
<proteinExistence type="predicted"/>
<protein>
    <submittedName>
        <fullName evidence="2">Hypothetical_protein</fullName>
    </submittedName>
</protein>
<accession>A0AA86S5L2</accession>
<evidence type="ECO:0000313" key="1">
    <source>
        <dbReference type="EMBL" id="CAI9978440.1"/>
    </source>
</evidence>
<evidence type="ECO:0000313" key="2">
    <source>
        <dbReference type="EMBL" id="CAL6002276.1"/>
    </source>
</evidence>
<name>A0AA86S5L2_9EUKA</name>
<evidence type="ECO:0000313" key="3">
    <source>
        <dbReference type="Proteomes" id="UP001642409"/>
    </source>
</evidence>
<dbReference type="Proteomes" id="UP001642409">
    <property type="component" value="Unassembled WGS sequence"/>
</dbReference>
<comment type="caution">
    <text evidence="1">The sequence shown here is derived from an EMBL/GenBank/DDBJ whole genome shotgun (WGS) entry which is preliminary data.</text>
</comment>
<reference evidence="2 3" key="2">
    <citation type="submission" date="2024-07" db="EMBL/GenBank/DDBJ databases">
        <authorList>
            <person name="Akdeniz Z."/>
        </authorList>
    </citation>
    <scope>NUCLEOTIDE SEQUENCE [LARGE SCALE GENOMIC DNA]</scope>
</reference>
<dbReference type="AlphaFoldDB" id="A0AA86S5L2"/>
<gene>
    <name evidence="2" type="ORF">HINF_LOCUS17841</name>
    <name evidence="1" type="ORF">HINF_LOCUS66085</name>
</gene>